<evidence type="ECO:0000313" key="1">
    <source>
        <dbReference type="EMBL" id="MCS5736951.1"/>
    </source>
</evidence>
<gene>
    <name evidence="1" type="ORF">N1032_24810</name>
</gene>
<feature type="non-terminal residue" evidence="1">
    <location>
        <position position="75"/>
    </location>
</feature>
<name>A0ABT2HAG4_9MICO</name>
<dbReference type="RefSeq" id="WP_259543192.1">
    <property type="nucleotide sequence ID" value="NZ_JANLCJ010000298.1"/>
</dbReference>
<reference evidence="1" key="1">
    <citation type="submission" date="2022-08" db="EMBL/GenBank/DDBJ databases">
        <authorList>
            <person name="Deng Y."/>
            <person name="Han X.-F."/>
            <person name="Zhang Y.-Q."/>
        </authorList>
    </citation>
    <scope>NUCLEOTIDE SEQUENCE</scope>
    <source>
        <strain evidence="1">CPCC 203386</strain>
    </source>
</reference>
<comment type="caution">
    <text evidence="1">The sequence shown here is derived from an EMBL/GenBank/DDBJ whole genome shotgun (WGS) entry which is preliminary data.</text>
</comment>
<dbReference type="Proteomes" id="UP001165586">
    <property type="component" value="Unassembled WGS sequence"/>
</dbReference>
<dbReference type="EMBL" id="JANLCJ010000298">
    <property type="protein sequence ID" value="MCS5736951.1"/>
    <property type="molecule type" value="Genomic_DNA"/>
</dbReference>
<proteinExistence type="predicted"/>
<accession>A0ABT2HAG4</accession>
<protein>
    <submittedName>
        <fullName evidence="1">Uncharacterized protein</fullName>
    </submittedName>
</protein>
<sequence>MTTITLLRGNNAIKSAIAATAATQKDVDNSIDQILKSVIVHAHLHGDCGVATRAVDEIFRKDSARQKAAKKFIET</sequence>
<keyword evidence="2" id="KW-1185">Reference proteome</keyword>
<evidence type="ECO:0000313" key="2">
    <source>
        <dbReference type="Proteomes" id="UP001165586"/>
    </source>
</evidence>
<organism evidence="1 2">
    <name type="scientific">Herbiconiux daphne</name>
    <dbReference type="NCBI Taxonomy" id="2970914"/>
    <lineage>
        <taxon>Bacteria</taxon>
        <taxon>Bacillati</taxon>
        <taxon>Actinomycetota</taxon>
        <taxon>Actinomycetes</taxon>
        <taxon>Micrococcales</taxon>
        <taxon>Microbacteriaceae</taxon>
        <taxon>Herbiconiux</taxon>
    </lineage>
</organism>